<protein>
    <submittedName>
        <fullName evidence="1">Uncharacterized protein</fullName>
    </submittedName>
</protein>
<organism evidence="1 2">
    <name type="scientific">Armadillidium nasatum</name>
    <dbReference type="NCBI Taxonomy" id="96803"/>
    <lineage>
        <taxon>Eukaryota</taxon>
        <taxon>Metazoa</taxon>
        <taxon>Ecdysozoa</taxon>
        <taxon>Arthropoda</taxon>
        <taxon>Crustacea</taxon>
        <taxon>Multicrustacea</taxon>
        <taxon>Malacostraca</taxon>
        <taxon>Eumalacostraca</taxon>
        <taxon>Peracarida</taxon>
        <taxon>Isopoda</taxon>
        <taxon>Oniscidea</taxon>
        <taxon>Crinocheta</taxon>
        <taxon>Armadillidiidae</taxon>
        <taxon>Armadillidium</taxon>
    </lineage>
</organism>
<dbReference type="AlphaFoldDB" id="A0A5N5SVL5"/>
<evidence type="ECO:0000313" key="1">
    <source>
        <dbReference type="EMBL" id="KAB7498231.1"/>
    </source>
</evidence>
<reference evidence="1 2" key="1">
    <citation type="journal article" date="2019" name="PLoS Biol.">
        <title>Sex chromosomes control vertical transmission of feminizing Wolbachia symbionts in an isopod.</title>
        <authorList>
            <person name="Becking T."/>
            <person name="Chebbi M.A."/>
            <person name="Giraud I."/>
            <person name="Moumen B."/>
            <person name="Laverre T."/>
            <person name="Caubet Y."/>
            <person name="Peccoud J."/>
            <person name="Gilbert C."/>
            <person name="Cordaux R."/>
        </authorList>
    </citation>
    <scope>NUCLEOTIDE SEQUENCE [LARGE SCALE GENOMIC DNA]</scope>
    <source>
        <strain evidence="1">ANa2</strain>
        <tissue evidence="1">Whole body excluding digestive tract and cuticle</tissue>
    </source>
</reference>
<evidence type="ECO:0000313" key="2">
    <source>
        <dbReference type="Proteomes" id="UP000326759"/>
    </source>
</evidence>
<accession>A0A5N5SVL5</accession>
<proteinExistence type="predicted"/>
<comment type="caution">
    <text evidence="1">The sequence shown here is derived from an EMBL/GenBank/DDBJ whole genome shotgun (WGS) entry which is preliminary data.</text>
</comment>
<dbReference type="Proteomes" id="UP000326759">
    <property type="component" value="Unassembled WGS sequence"/>
</dbReference>
<dbReference type="EMBL" id="SEYY01019458">
    <property type="protein sequence ID" value="KAB7498231.1"/>
    <property type="molecule type" value="Genomic_DNA"/>
</dbReference>
<sequence>MNEAVNNGFGNYPIFRDGRALVLLVKFISTKMIVKSLRDLCFEITFRLTIRNAPKIANCKDVWFIVFDTWNYISLIPIHTTEFYYKILNKYAHWLSHDTKIGTYDDLRHFPTLTADEVFNMFINMPVPQTNF</sequence>
<gene>
    <name evidence="1" type="ORF">Anas_08346</name>
</gene>
<keyword evidence="2" id="KW-1185">Reference proteome</keyword>
<name>A0A5N5SVL5_9CRUS</name>